<organism evidence="2 3">
    <name type="scientific">Stackebrandtia endophytica</name>
    <dbReference type="NCBI Taxonomy" id="1496996"/>
    <lineage>
        <taxon>Bacteria</taxon>
        <taxon>Bacillati</taxon>
        <taxon>Actinomycetota</taxon>
        <taxon>Actinomycetes</taxon>
        <taxon>Glycomycetales</taxon>
        <taxon>Glycomycetaceae</taxon>
        <taxon>Stackebrandtia</taxon>
    </lineage>
</organism>
<keyword evidence="1" id="KW-0472">Membrane</keyword>
<dbReference type="EMBL" id="VFOW01000001">
    <property type="protein sequence ID" value="TQL76831.1"/>
    <property type="molecule type" value="Genomic_DNA"/>
</dbReference>
<evidence type="ECO:0000313" key="2">
    <source>
        <dbReference type="EMBL" id="TQL76831.1"/>
    </source>
</evidence>
<dbReference type="AlphaFoldDB" id="A0A543AW86"/>
<evidence type="ECO:0000256" key="1">
    <source>
        <dbReference type="SAM" id="Phobius"/>
    </source>
</evidence>
<gene>
    <name evidence="2" type="ORF">FB566_2371</name>
</gene>
<comment type="caution">
    <text evidence="2">The sequence shown here is derived from an EMBL/GenBank/DDBJ whole genome shotgun (WGS) entry which is preliminary data.</text>
</comment>
<evidence type="ECO:0000313" key="3">
    <source>
        <dbReference type="Proteomes" id="UP000317043"/>
    </source>
</evidence>
<name>A0A543AW86_9ACTN</name>
<proteinExistence type="predicted"/>
<dbReference type="RefSeq" id="WP_142038830.1">
    <property type="nucleotide sequence ID" value="NZ_JBHTGS010000001.1"/>
</dbReference>
<keyword evidence="3" id="KW-1185">Reference proteome</keyword>
<dbReference type="InParanoid" id="A0A543AW86"/>
<sequence length="64" mass="6561">MGFLIIVGFAALGWYLLRKSTILGLLTMGVALIGLAMAVPAIGTLVANFLTASENGVASFLGSF</sequence>
<protein>
    <submittedName>
        <fullName evidence="2">Uncharacterized protein</fullName>
    </submittedName>
</protein>
<keyword evidence="1" id="KW-0812">Transmembrane</keyword>
<accession>A0A543AW86</accession>
<reference evidence="2 3" key="1">
    <citation type="submission" date="2019-06" db="EMBL/GenBank/DDBJ databases">
        <title>Sequencing the genomes of 1000 actinobacteria strains.</title>
        <authorList>
            <person name="Klenk H.-P."/>
        </authorList>
    </citation>
    <scope>NUCLEOTIDE SEQUENCE [LARGE SCALE GENOMIC DNA]</scope>
    <source>
        <strain evidence="2 3">DSM 45928</strain>
    </source>
</reference>
<keyword evidence="1" id="KW-1133">Transmembrane helix</keyword>
<dbReference type="Proteomes" id="UP000317043">
    <property type="component" value="Unassembled WGS sequence"/>
</dbReference>
<feature type="transmembrane region" description="Helical" evidence="1">
    <location>
        <begin position="28"/>
        <end position="50"/>
    </location>
</feature>